<organism evidence="1 2">
    <name type="scientific">Candidatus Electrothrix aarhusensis</name>
    <dbReference type="NCBI Taxonomy" id="1859131"/>
    <lineage>
        <taxon>Bacteria</taxon>
        <taxon>Pseudomonadati</taxon>
        <taxon>Thermodesulfobacteriota</taxon>
        <taxon>Desulfobulbia</taxon>
        <taxon>Desulfobulbales</taxon>
        <taxon>Desulfobulbaceae</taxon>
        <taxon>Candidatus Electrothrix</taxon>
    </lineage>
</organism>
<accession>A0A444IUK7</accession>
<dbReference type="EMBL" id="MTKO01000092">
    <property type="protein sequence ID" value="RWX44579.1"/>
    <property type="molecule type" value="Genomic_DNA"/>
</dbReference>
<evidence type="ECO:0000313" key="1">
    <source>
        <dbReference type="EMBL" id="RWX44579.1"/>
    </source>
</evidence>
<evidence type="ECO:0000313" key="2">
    <source>
        <dbReference type="Proteomes" id="UP000287853"/>
    </source>
</evidence>
<sequence length="52" mass="5982">MSSIKQVPAQGYILPSYRQADTCRFFSILKKYNAVELKLTVARFVLQSVSER</sequence>
<dbReference type="Proteomes" id="UP000287853">
    <property type="component" value="Unassembled WGS sequence"/>
</dbReference>
<reference evidence="1 2" key="1">
    <citation type="submission" date="2017-01" db="EMBL/GenBank/DDBJ databases">
        <title>The cable genome- insights into the physiology and evolution of filamentous bacteria capable of sulfide oxidation via long distance electron transfer.</title>
        <authorList>
            <person name="Schreiber L."/>
            <person name="Bjerg J.T."/>
            <person name="Boggild A."/>
            <person name="Van De Vossenberg J."/>
            <person name="Meysman F."/>
            <person name="Nielsen L.P."/>
            <person name="Schramm A."/>
            <person name="Kjeldsen K.U."/>
        </authorList>
    </citation>
    <scope>NUCLEOTIDE SEQUENCE [LARGE SCALE GENOMIC DNA]</scope>
    <source>
        <strain evidence="1">MCF</strain>
    </source>
</reference>
<keyword evidence="2" id="KW-1185">Reference proteome</keyword>
<gene>
    <name evidence="1" type="ORF">H206_01494</name>
</gene>
<dbReference type="AlphaFoldDB" id="A0A444IUK7"/>
<protein>
    <submittedName>
        <fullName evidence="1">Uncharacterized protein</fullName>
    </submittedName>
</protein>
<comment type="caution">
    <text evidence="1">The sequence shown here is derived from an EMBL/GenBank/DDBJ whole genome shotgun (WGS) entry which is preliminary data.</text>
</comment>
<proteinExistence type="predicted"/>
<name>A0A444IUK7_9BACT</name>